<dbReference type="EMBL" id="JBEPLN010000012">
    <property type="protein sequence ID" value="MET3634268.1"/>
    <property type="molecule type" value="Genomic_DNA"/>
</dbReference>
<dbReference type="InterPro" id="IPR027417">
    <property type="entry name" value="P-loop_NTPase"/>
</dbReference>
<protein>
    <submittedName>
        <fullName evidence="4">ABC-2 type transport system ATP-binding protein</fullName>
    </submittedName>
</protein>
<dbReference type="PANTHER" id="PTHR43158">
    <property type="entry name" value="SKFA PEPTIDE EXPORT ATP-BINDING PROTEIN SKFE"/>
    <property type="match status" value="1"/>
</dbReference>
<evidence type="ECO:0000259" key="3">
    <source>
        <dbReference type="PROSITE" id="PS50893"/>
    </source>
</evidence>
<dbReference type="RefSeq" id="WP_354368488.1">
    <property type="nucleotide sequence ID" value="NZ_JBEPLN010000012.1"/>
</dbReference>
<dbReference type="Proteomes" id="UP001549037">
    <property type="component" value="Unassembled WGS sequence"/>
</dbReference>
<accession>A0ABV2JES4</accession>
<evidence type="ECO:0000256" key="1">
    <source>
        <dbReference type="ARBA" id="ARBA00022741"/>
    </source>
</evidence>
<dbReference type="InterPro" id="IPR003593">
    <property type="entry name" value="AAA+_ATPase"/>
</dbReference>
<feature type="domain" description="ABC transporter" evidence="3">
    <location>
        <begin position="8"/>
        <end position="230"/>
    </location>
</feature>
<organism evidence="4 5">
    <name type="scientific">Streptococcus porcorum</name>
    <dbReference type="NCBI Taxonomy" id="701526"/>
    <lineage>
        <taxon>Bacteria</taxon>
        <taxon>Bacillati</taxon>
        <taxon>Bacillota</taxon>
        <taxon>Bacilli</taxon>
        <taxon>Lactobacillales</taxon>
        <taxon>Streptococcaceae</taxon>
        <taxon>Streptococcus</taxon>
    </lineage>
</organism>
<reference evidence="4 5" key="1">
    <citation type="submission" date="2024-06" db="EMBL/GenBank/DDBJ databases">
        <title>Genomic Encyclopedia of Type Strains, Phase IV (KMG-IV): sequencing the most valuable type-strain genomes for metagenomic binning, comparative biology and taxonomic classification.</title>
        <authorList>
            <person name="Goeker M."/>
        </authorList>
    </citation>
    <scope>NUCLEOTIDE SEQUENCE [LARGE SCALE GENOMIC DNA]</scope>
    <source>
        <strain evidence="4 5">DSM 28302</strain>
    </source>
</reference>
<keyword evidence="1" id="KW-0547">Nucleotide-binding</keyword>
<proteinExistence type="predicted"/>
<dbReference type="SUPFAM" id="SSF52540">
    <property type="entry name" value="P-loop containing nucleoside triphosphate hydrolases"/>
    <property type="match status" value="1"/>
</dbReference>
<evidence type="ECO:0000313" key="4">
    <source>
        <dbReference type="EMBL" id="MET3634268.1"/>
    </source>
</evidence>
<dbReference type="InterPro" id="IPR003439">
    <property type="entry name" value="ABC_transporter-like_ATP-bd"/>
</dbReference>
<dbReference type="PANTHER" id="PTHR43158:SF1">
    <property type="entry name" value="ABC TRANSPORTER, ATP-BINDING PROTEIN"/>
    <property type="match status" value="1"/>
</dbReference>
<evidence type="ECO:0000256" key="2">
    <source>
        <dbReference type="ARBA" id="ARBA00022840"/>
    </source>
</evidence>
<comment type="caution">
    <text evidence="4">The sequence shown here is derived from an EMBL/GenBank/DDBJ whole genome shotgun (WGS) entry which is preliminary data.</text>
</comment>
<evidence type="ECO:0000313" key="5">
    <source>
        <dbReference type="Proteomes" id="UP001549037"/>
    </source>
</evidence>
<dbReference type="CDD" id="cd03230">
    <property type="entry name" value="ABC_DR_subfamily_A"/>
    <property type="match status" value="1"/>
</dbReference>
<dbReference type="PROSITE" id="PS50893">
    <property type="entry name" value="ABC_TRANSPORTER_2"/>
    <property type="match status" value="1"/>
</dbReference>
<keyword evidence="5" id="KW-1185">Reference proteome</keyword>
<sequence length="239" mass="26614">MTRGKDILQLNGLEKSYGSKLVLKNINFTIEAGKIVGLLGPNGSGKTTIIKAINGLLQLDKGMILVDEKSPSKETKAIVSYLPDVSYLNDTMRIADVLSLFQDFYQDFDRDKAERLLSDLGLNDSDRLKHLSKGNKEKVQLVLVMSRKAKLYILDEPIGGVDPAARDYILKTIITNYSEDASVLISTHLISEVESILDDVIFIKDGEVLLQGDADDLRTKYEQSIDSLFREQFRAQGGE</sequence>
<dbReference type="GO" id="GO:0005524">
    <property type="term" value="F:ATP binding"/>
    <property type="evidence" value="ECO:0007669"/>
    <property type="project" value="UniProtKB-KW"/>
</dbReference>
<keyword evidence="2 4" id="KW-0067">ATP-binding</keyword>
<name>A0ABV2JES4_9STRE</name>
<gene>
    <name evidence="4" type="ORF">ABID28_000907</name>
</gene>
<dbReference type="SMART" id="SM00382">
    <property type="entry name" value="AAA"/>
    <property type="match status" value="1"/>
</dbReference>
<dbReference type="Pfam" id="PF00005">
    <property type="entry name" value="ABC_tran"/>
    <property type="match status" value="1"/>
</dbReference>
<dbReference type="Gene3D" id="3.40.50.300">
    <property type="entry name" value="P-loop containing nucleotide triphosphate hydrolases"/>
    <property type="match status" value="1"/>
</dbReference>